<feature type="compositionally biased region" description="Basic and acidic residues" evidence="3">
    <location>
        <begin position="145"/>
        <end position="158"/>
    </location>
</feature>
<feature type="domain" description="C3H1-type" evidence="5">
    <location>
        <begin position="423"/>
        <end position="451"/>
    </location>
</feature>
<comment type="subunit">
    <text evidence="1">Component of the NuA4 histone acetyltransferase complex.</text>
</comment>
<evidence type="ECO:0000256" key="2">
    <source>
        <dbReference type="PROSITE-ProRule" id="PRU00723"/>
    </source>
</evidence>
<name>A0A9W7T0X2_9PEZI</name>
<feature type="region of interest" description="Disordered" evidence="3">
    <location>
        <begin position="357"/>
        <end position="421"/>
    </location>
</feature>
<reference evidence="6 7" key="1">
    <citation type="journal article" date="2018" name="IMA Fungus">
        <title>IMA Genome-F 10: Nine draft genome sequences of Claviceps purpurea s.lat., including C. arundinis, C. humidiphila, and C. cf. spartinae, pseudomolecules for the pitch canker pathogen Fusarium circinatum, draft genome of Davidsoniella eucalypti, Grosmannia galeiformis, Quambalaria eucalypti, and Teratosphaeria destructans.</title>
        <authorList>
            <person name="Wingfield B.D."/>
            <person name="Liu M."/>
            <person name="Nguyen H.D."/>
            <person name="Lane F.A."/>
            <person name="Morgan S.W."/>
            <person name="De Vos L."/>
            <person name="Wilken P.M."/>
            <person name="Duong T.A."/>
            <person name="Aylward J."/>
            <person name="Coetzee M.P."/>
            <person name="Dadej K."/>
            <person name="De Beer Z.W."/>
            <person name="Findlay W."/>
            <person name="Havenga M."/>
            <person name="Kolarik M."/>
            <person name="Menzies J.G."/>
            <person name="Naidoo K."/>
            <person name="Pochopski O."/>
            <person name="Shoukouhi P."/>
            <person name="Santana Q.C."/>
            <person name="Seifert K.A."/>
            <person name="Soal N."/>
            <person name="Steenkamp E.T."/>
            <person name="Tatham C.T."/>
            <person name="van der Nest M.A."/>
            <person name="Wingfield M.J."/>
        </authorList>
    </citation>
    <scope>NUCLEOTIDE SEQUENCE [LARGE SCALE GENOMIC DNA]</scope>
    <source>
        <strain evidence="6">CMW44962</strain>
    </source>
</reference>
<feature type="compositionally biased region" description="Polar residues" evidence="3">
    <location>
        <begin position="634"/>
        <end position="643"/>
    </location>
</feature>
<gene>
    <name evidence="6" type="ORF">Tdes44962_MAKER01252</name>
</gene>
<dbReference type="Gene3D" id="2.40.50.40">
    <property type="match status" value="1"/>
</dbReference>
<dbReference type="GO" id="GO:0006338">
    <property type="term" value="P:chromatin remodeling"/>
    <property type="evidence" value="ECO:0007669"/>
    <property type="project" value="UniProtKB-ARBA"/>
</dbReference>
<keyword evidence="7" id="KW-1185">Reference proteome</keyword>
<feature type="region of interest" description="Disordered" evidence="3">
    <location>
        <begin position="620"/>
        <end position="646"/>
    </location>
</feature>
<feature type="compositionally biased region" description="Basic and acidic residues" evidence="3">
    <location>
        <begin position="308"/>
        <end position="317"/>
    </location>
</feature>
<feature type="zinc finger region" description="C3H1-type" evidence="2">
    <location>
        <begin position="491"/>
        <end position="519"/>
    </location>
</feature>
<dbReference type="SMART" id="SM00298">
    <property type="entry name" value="CHROMO"/>
    <property type="match status" value="1"/>
</dbReference>
<dbReference type="EMBL" id="RIBY02000113">
    <property type="protein sequence ID" value="KAH9845242.1"/>
    <property type="molecule type" value="Genomic_DNA"/>
</dbReference>
<dbReference type="Gene3D" id="4.10.1000.10">
    <property type="entry name" value="Zinc finger, CCCH-type"/>
    <property type="match status" value="1"/>
</dbReference>
<feature type="compositionally biased region" description="Basic residues" evidence="3">
    <location>
        <begin position="115"/>
        <end position="127"/>
    </location>
</feature>
<dbReference type="Pfam" id="PF00642">
    <property type="entry name" value="zf-CCCH"/>
    <property type="match status" value="1"/>
</dbReference>
<keyword evidence="2" id="KW-0863">Zinc-finger</keyword>
<dbReference type="PROSITE" id="PS50103">
    <property type="entry name" value="ZF_C3H1"/>
    <property type="match status" value="3"/>
</dbReference>
<proteinExistence type="predicted"/>
<dbReference type="PROSITE" id="PS50013">
    <property type="entry name" value="CHROMO_2"/>
    <property type="match status" value="1"/>
</dbReference>
<feature type="region of interest" description="Disordered" evidence="3">
    <location>
        <begin position="534"/>
        <end position="561"/>
    </location>
</feature>
<evidence type="ECO:0000256" key="1">
    <source>
        <dbReference type="ARBA" id="ARBA00011353"/>
    </source>
</evidence>
<dbReference type="CDD" id="cd18966">
    <property type="entry name" value="chromodomain"/>
    <property type="match status" value="1"/>
</dbReference>
<dbReference type="SUPFAM" id="SSF54160">
    <property type="entry name" value="Chromo domain-like"/>
    <property type="match status" value="1"/>
</dbReference>
<feature type="compositionally biased region" description="Low complexity" evidence="3">
    <location>
        <begin position="459"/>
        <end position="471"/>
    </location>
</feature>
<feature type="zinc finger region" description="C3H1-type" evidence="2">
    <location>
        <begin position="557"/>
        <end position="585"/>
    </location>
</feature>
<comment type="caution">
    <text evidence="6">The sequence shown here is derived from an EMBL/GenBank/DDBJ whole genome shotgun (WGS) entry which is preliminary data.</text>
</comment>
<evidence type="ECO:0000313" key="7">
    <source>
        <dbReference type="Proteomes" id="UP001138500"/>
    </source>
</evidence>
<sequence>MSRPGNLFEEDSDYDSVATETQESSDEEGDYNVEELLAEKISSEDGMKYYLVNWQGYPDYRMTWEPEEHVASEVLIQQWQERKKLIAQGKVQAFDVDAWEARKDKWRAERDDRARRRKIKLRKRRMRQGLPVSTSAADGEPGGGKSRDSRRSRGKALDSGDEDVIMGGTSPKKRVKPPAVKPRKGIAQRLNVSRRRVIEESDDDDSEHLSLFEEETQHGLPHLADEQRPPAAPEESKTPRPPTHTAPRDTVVQSGQQTGPDPQKKVGPGLMKTGRPTVNADQPTAKKSKKNVLGPNPFAPRASYRQQTLREKPKDQQGAHFRNLSQMSRMNAYDRTEPRPDINQLTFVDISKGDSVANQVKPSSTTSTVIPKAPREIEITAPTRLSKAPPAIHSAYSRRTPPPEPQGRSSSPLTRPPSVDPRRRKTEVCFYWLDGTCSYTEETCNFAHHAIDHAATTPQFQPQQEQEQGQGSMQGAGPGQPAQGSTSAWHGQDMTTCFYWQRDGECNRGNHCSFAHADAGVYSKKWHLLSETEKAKLRDRKPRNDHNKDEHHPGQAPGKRKTCSFWQNGSCRYSAEECKFAHYDTSGDVPIAMGERLTSSNDAQSPADVSLRVHQMQGRRMSIGGPGSPALESARSSSNTGTPICSPLLQLDGAGSRLQHDQVFDASDTACRDSAQGLVDHDLLNLDMNYLFEGVHKPPPGQNVFILWPSNRHAELQKLQQRFLDVGCKVHSSGIPAAWDNFRTKHYKLSLVLVHREMQLWRVPGLNEFLQIASGHVQFFRVDTPDTRVVAGAEDDELGQTPGYTYQRIFPDGRITYITDDVFIYHPQKALAIIQDVLKRGKGRNAKIATRPGIKDWLCKPALDDIAGRGTQQSPEYMHLYQAICDLCPPEDEDPLDPPNPLPSSTLVSASVDELPSFVEMWDSQPRKATSYMVEWFAGWCLMNVEKFRRFVVCHEPKAGGDDGDVERWRKEFQHIGVMTPEQVLEQVRKK</sequence>
<evidence type="ECO:0000259" key="4">
    <source>
        <dbReference type="PROSITE" id="PS50013"/>
    </source>
</evidence>
<feature type="compositionally biased region" description="Basic and acidic residues" evidence="3">
    <location>
        <begin position="534"/>
        <end position="553"/>
    </location>
</feature>
<dbReference type="SMART" id="SM00356">
    <property type="entry name" value="ZnF_C3H1"/>
    <property type="match status" value="3"/>
</dbReference>
<evidence type="ECO:0000259" key="5">
    <source>
        <dbReference type="PROSITE" id="PS50103"/>
    </source>
</evidence>
<protein>
    <submittedName>
        <fullName evidence="6">Chromatin organization modifier domain</fullName>
    </submittedName>
</protein>
<dbReference type="Pfam" id="PF00385">
    <property type="entry name" value="Chromo"/>
    <property type="match status" value="1"/>
</dbReference>
<dbReference type="InterPro" id="IPR000953">
    <property type="entry name" value="Chromo/chromo_shadow_dom"/>
</dbReference>
<dbReference type="InterPro" id="IPR016197">
    <property type="entry name" value="Chromo-like_dom_sf"/>
</dbReference>
<evidence type="ECO:0000313" key="6">
    <source>
        <dbReference type="EMBL" id="KAH9845242.1"/>
    </source>
</evidence>
<dbReference type="InterPro" id="IPR000571">
    <property type="entry name" value="Znf_CCCH"/>
</dbReference>
<dbReference type="Proteomes" id="UP001138500">
    <property type="component" value="Unassembled WGS sequence"/>
</dbReference>
<feature type="compositionally biased region" description="Basic and acidic residues" evidence="3">
    <location>
        <begin position="207"/>
        <end position="238"/>
    </location>
</feature>
<feature type="domain" description="Chromo" evidence="4">
    <location>
        <begin position="31"/>
        <end position="83"/>
    </location>
</feature>
<feature type="region of interest" description="Disordered" evidence="3">
    <location>
        <begin position="107"/>
        <end position="340"/>
    </location>
</feature>
<feature type="region of interest" description="Disordered" evidence="3">
    <location>
        <begin position="459"/>
        <end position="488"/>
    </location>
</feature>
<evidence type="ECO:0000256" key="3">
    <source>
        <dbReference type="SAM" id="MobiDB-lite"/>
    </source>
</evidence>
<dbReference type="InterPro" id="IPR023780">
    <property type="entry name" value="Chromo_domain"/>
</dbReference>
<feature type="compositionally biased region" description="Basic residues" evidence="3">
    <location>
        <begin position="171"/>
        <end position="186"/>
    </location>
</feature>
<dbReference type="AlphaFoldDB" id="A0A9W7T0X2"/>
<keyword evidence="2" id="KW-0862">Zinc</keyword>
<feature type="compositionally biased region" description="Polar residues" evidence="3">
    <location>
        <begin position="357"/>
        <end position="369"/>
    </location>
</feature>
<organism evidence="6 7">
    <name type="scientific">Teratosphaeria destructans</name>
    <dbReference type="NCBI Taxonomy" id="418781"/>
    <lineage>
        <taxon>Eukaryota</taxon>
        <taxon>Fungi</taxon>
        <taxon>Dikarya</taxon>
        <taxon>Ascomycota</taxon>
        <taxon>Pezizomycotina</taxon>
        <taxon>Dothideomycetes</taxon>
        <taxon>Dothideomycetidae</taxon>
        <taxon>Mycosphaerellales</taxon>
        <taxon>Teratosphaeriaceae</taxon>
        <taxon>Teratosphaeria</taxon>
    </lineage>
</organism>
<reference evidence="6 7" key="2">
    <citation type="journal article" date="2021" name="Curr. Genet.">
        <title>Genetic response to nitrogen starvation in the aggressive Eucalyptus foliar pathogen Teratosphaeria destructans.</title>
        <authorList>
            <person name="Havenga M."/>
            <person name="Wingfield B.D."/>
            <person name="Wingfield M.J."/>
            <person name="Dreyer L.L."/>
            <person name="Roets F."/>
            <person name="Aylward J."/>
        </authorList>
    </citation>
    <scope>NUCLEOTIDE SEQUENCE [LARGE SCALE GENOMIC DNA]</scope>
    <source>
        <strain evidence="6">CMW44962</strain>
    </source>
</reference>
<feature type="zinc finger region" description="C3H1-type" evidence="2">
    <location>
        <begin position="423"/>
        <end position="451"/>
    </location>
</feature>
<feature type="domain" description="C3H1-type" evidence="5">
    <location>
        <begin position="557"/>
        <end position="585"/>
    </location>
</feature>
<feature type="region of interest" description="Disordered" evidence="3">
    <location>
        <begin position="1"/>
        <end position="31"/>
    </location>
</feature>
<feature type="domain" description="C3H1-type" evidence="5">
    <location>
        <begin position="491"/>
        <end position="519"/>
    </location>
</feature>
<feature type="compositionally biased region" description="Polar residues" evidence="3">
    <location>
        <begin position="251"/>
        <end position="260"/>
    </location>
</feature>
<keyword evidence="2" id="KW-0479">Metal-binding</keyword>
<dbReference type="OrthoDB" id="1918685at2759"/>
<dbReference type="GO" id="GO:0008270">
    <property type="term" value="F:zinc ion binding"/>
    <property type="evidence" value="ECO:0007669"/>
    <property type="project" value="UniProtKB-KW"/>
</dbReference>
<accession>A0A9W7T0X2</accession>